<name>A0ABV7AAW6_9BACI</name>
<dbReference type="PANTHER" id="PTHR30590:SF2">
    <property type="entry name" value="INNER MEMBRANE PROTEIN"/>
    <property type="match status" value="1"/>
</dbReference>
<evidence type="ECO:0000259" key="2">
    <source>
        <dbReference type="Pfam" id="PF04235"/>
    </source>
</evidence>
<dbReference type="InterPro" id="IPR007349">
    <property type="entry name" value="DUF418"/>
</dbReference>
<gene>
    <name evidence="3" type="ORF">ACFODW_16645</name>
</gene>
<feature type="transmembrane region" description="Helical" evidence="1">
    <location>
        <begin position="207"/>
        <end position="228"/>
    </location>
</feature>
<organism evidence="3 4">
    <name type="scientific">Virgibacillus sediminis</name>
    <dbReference type="NCBI Taxonomy" id="202260"/>
    <lineage>
        <taxon>Bacteria</taxon>
        <taxon>Bacillati</taxon>
        <taxon>Bacillota</taxon>
        <taxon>Bacilli</taxon>
        <taxon>Bacillales</taxon>
        <taxon>Bacillaceae</taxon>
        <taxon>Virgibacillus</taxon>
    </lineage>
</organism>
<feature type="transmembrane region" description="Helical" evidence="1">
    <location>
        <begin position="242"/>
        <end position="264"/>
    </location>
</feature>
<feature type="transmembrane region" description="Helical" evidence="1">
    <location>
        <begin position="57"/>
        <end position="80"/>
    </location>
</feature>
<evidence type="ECO:0000313" key="4">
    <source>
        <dbReference type="Proteomes" id="UP001595387"/>
    </source>
</evidence>
<keyword evidence="4" id="KW-1185">Reference proteome</keyword>
<feature type="transmembrane region" description="Helical" evidence="1">
    <location>
        <begin position="317"/>
        <end position="337"/>
    </location>
</feature>
<keyword evidence="1" id="KW-1133">Transmembrane helix</keyword>
<dbReference type="Pfam" id="PF04235">
    <property type="entry name" value="DUF418"/>
    <property type="match status" value="1"/>
</dbReference>
<feature type="domain" description="DUF418" evidence="2">
    <location>
        <begin position="227"/>
        <end position="381"/>
    </location>
</feature>
<reference evidence="4" key="1">
    <citation type="journal article" date="2019" name="Int. J. Syst. Evol. Microbiol.">
        <title>The Global Catalogue of Microorganisms (GCM) 10K type strain sequencing project: providing services to taxonomists for standard genome sequencing and annotation.</title>
        <authorList>
            <consortium name="The Broad Institute Genomics Platform"/>
            <consortium name="The Broad Institute Genome Sequencing Center for Infectious Disease"/>
            <person name="Wu L."/>
            <person name="Ma J."/>
        </authorList>
    </citation>
    <scope>NUCLEOTIDE SEQUENCE [LARGE SCALE GENOMIC DNA]</scope>
    <source>
        <strain evidence="4">KCTC 13193</strain>
    </source>
</reference>
<dbReference type="InterPro" id="IPR052529">
    <property type="entry name" value="Bact_Transport_Assoc"/>
</dbReference>
<dbReference type="EMBL" id="JBHRRZ010000039">
    <property type="protein sequence ID" value="MFC2949953.1"/>
    <property type="molecule type" value="Genomic_DNA"/>
</dbReference>
<feature type="transmembrane region" description="Helical" evidence="1">
    <location>
        <begin position="123"/>
        <end position="138"/>
    </location>
</feature>
<evidence type="ECO:0000256" key="1">
    <source>
        <dbReference type="SAM" id="Phobius"/>
    </source>
</evidence>
<accession>A0ABV7AAW6</accession>
<comment type="caution">
    <text evidence="3">The sequence shown here is derived from an EMBL/GenBank/DDBJ whole genome shotgun (WGS) entry which is preliminary data.</text>
</comment>
<keyword evidence="1" id="KW-0472">Membrane</keyword>
<keyword evidence="1" id="KW-0812">Transmembrane</keyword>
<feature type="transmembrane region" description="Helical" evidence="1">
    <location>
        <begin position="145"/>
        <end position="167"/>
    </location>
</feature>
<dbReference type="RefSeq" id="WP_390307913.1">
    <property type="nucleotide sequence ID" value="NZ_JBHRRZ010000039.1"/>
</dbReference>
<dbReference type="PANTHER" id="PTHR30590">
    <property type="entry name" value="INNER MEMBRANE PROTEIN"/>
    <property type="match status" value="1"/>
</dbReference>
<feature type="transmembrane region" description="Helical" evidence="1">
    <location>
        <begin position="100"/>
        <end position="117"/>
    </location>
</feature>
<feature type="transmembrane region" description="Helical" evidence="1">
    <location>
        <begin position="343"/>
        <end position="363"/>
    </location>
</feature>
<evidence type="ECO:0000313" key="3">
    <source>
        <dbReference type="EMBL" id="MFC2949953.1"/>
    </source>
</evidence>
<feature type="transmembrane region" description="Helical" evidence="1">
    <location>
        <begin position="276"/>
        <end position="296"/>
    </location>
</feature>
<feature type="transmembrane region" description="Helical" evidence="1">
    <location>
        <begin position="23"/>
        <end position="42"/>
    </location>
</feature>
<proteinExistence type="predicted"/>
<protein>
    <submittedName>
        <fullName evidence="3">DUF418 domain-containing protein</fullName>
    </submittedName>
</protein>
<sequence>MDIQAQPVKEANRLEWIDAARGFAIFGIFMVNIGTFSAPYFIYGGEREAWPSAVDQWTLTVIDIFFQASFYTLFSILFGFGFQLMQERLQKKGIRVRPFLTRRLLILIGFGLIHAFLIWHGDILLFYGSIGLLMLLFLKVSGRTLLIWALAILLGSAALFTLGLYAARDYIGVAFEAEIQRAFEKYQSSSLVDIWSQNLRDWMFSNAGSFLILICMLLPMFLIGMYLAKKRMLHDPKASKPLLVKLWMVMLVLFLALKAGPYIFGNPTWFSYVQDNIGGVASALFYIVTFTLAAVTDTGRRIIRPFGWVGRMALSNYILQSLVSVLIFYGIGLGLYGEVSPTYTVLMVAGIFIAQIFLSRWWMARYRFGPLEWIWRSLTYGRKQPFRRMEREERKA</sequence>
<dbReference type="Proteomes" id="UP001595387">
    <property type="component" value="Unassembled WGS sequence"/>
</dbReference>